<protein>
    <submittedName>
        <fullName evidence="2">Uncharacterized protein</fullName>
    </submittedName>
</protein>
<proteinExistence type="predicted"/>
<keyword evidence="1" id="KW-0472">Membrane</keyword>
<accession>A0ABP1QG72</accession>
<evidence type="ECO:0000256" key="1">
    <source>
        <dbReference type="SAM" id="Phobius"/>
    </source>
</evidence>
<keyword evidence="1" id="KW-1133">Transmembrane helix</keyword>
<name>A0ABP1QG72_9HEXA</name>
<dbReference type="EMBL" id="CAXLJM020000030">
    <property type="protein sequence ID" value="CAL8097983.1"/>
    <property type="molecule type" value="Genomic_DNA"/>
</dbReference>
<gene>
    <name evidence="2" type="ORF">ODALV1_LOCUS9802</name>
</gene>
<keyword evidence="3" id="KW-1185">Reference proteome</keyword>
<evidence type="ECO:0000313" key="3">
    <source>
        <dbReference type="Proteomes" id="UP001642540"/>
    </source>
</evidence>
<reference evidence="2 3" key="1">
    <citation type="submission" date="2024-08" db="EMBL/GenBank/DDBJ databases">
        <authorList>
            <person name="Cucini C."/>
            <person name="Frati F."/>
        </authorList>
    </citation>
    <scope>NUCLEOTIDE SEQUENCE [LARGE SCALE GENOMIC DNA]</scope>
</reference>
<dbReference type="Proteomes" id="UP001642540">
    <property type="component" value="Unassembled WGS sequence"/>
</dbReference>
<evidence type="ECO:0000313" key="2">
    <source>
        <dbReference type="EMBL" id="CAL8097983.1"/>
    </source>
</evidence>
<sequence>MKRKFNKVHCPILLAGSPNLNNRIGSLSNLEKNPSFITGIACGFVFLIECYVKIEMSYVTLTKFESCKPKVLGATARWPQLVTCSHYTVITTEMSRVLNFTMLYGGSIKPSDNIYHFKGMVLQVTALKHWQQNGSNHIMEWARGLDEMIMEDTTFWQCGYCEPKKKFSPHNIFKILGGSFDQYTWLAIGGNIILLFGFAKMSFLKQRISNTSDILLEISAMLLQQGMCYSQGYKIAVIFTSFLLAFFYTDDVTRKMIAPPSPSLKETLTELLDGGYKIVNHKMGDGDYAHKLYAEQLRLPLKAENFEGDIFSLSYWKNYTPDANVQPETISQVMVGGMYQSQTLILQFGGRQNCHVLRKMYEVGQSYMRTFGINRHQIYKVLQRLYFDSGIRLFYAQIFNQLDIRTANRINREQLEATVIALKLDDRILSLILLLIALLAFSCTIFFIEIFPVARHAIQNVKITFEIRGKSNKVVVLAMSK</sequence>
<comment type="caution">
    <text evidence="2">The sequence shown here is derived from an EMBL/GenBank/DDBJ whole genome shotgun (WGS) entry which is preliminary data.</text>
</comment>
<feature type="transmembrane region" description="Helical" evidence="1">
    <location>
        <begin position="183"/>
        <end position="203"/>
    </location>
</feature>
<feature type="transmembrane region" description="Helical" evidence="1">
    <location>
        <begin position="231"/>
        <end position="249"/>
    </location>
</feature>
<keyword evidence="1" id="KW-0812">Transmembrane</keyword>
<organism evidence="2 3">
    <name type="scientific">Orchesella dallaii</name>
    <dbReference type="NCBI Taxonomy" id="48710"/>
    <lineage>
        <taxon>Eukaryota</taxon>
        <taxon>Metazoa</taxon>
        <taxon>Ecdysozoa</taxon>
        <taxon>Arthropoda</taxon>
        <taxon>Hexapoda</taxon>
        <taxon>Collembola</taxon>
        <taxon>Entomobryomorpha</taxon>
        <taxon>Entomobryoidea</taxon>
        <taxon>Orchesellidae</taxon>
        <taxon>Orchesellinae</taxon>
        <taxon>Orchesella</taxon>
    </lineage>
</organism>
<feature type="transmembrane region" description="Helical" evidence="1">
    <location>
        <begin position="428"/>
        <end position="448"/>
    </location>
</feature>